<dbReference type="RefSeq" id="WP_060462136.1">
    <property type="nucleotide sequence ID" value="NZ_AP025162.1"/>
</dbReference>
<proteinExistence type="predicted"/>
<dbReference type="EMBL" id="WWFF01000017">
    <property type="protein sequence ID" value="MYN54592.1"/>
    <property type="molecule type" value="Genomic_DNA"/>
</dbReference>
<name>A0A120DI89_9LACO</name>
<accession>A0A120DI89</accession>
<reference evidence="4 6" key="2">
    <citation type="submission" date="2020-01" db="EMBL/GenBank/DDBJ databases">
        <title>Vaginal microbiome of pregnant Indian women: Insights into the genome of dominants Lactobacillus species.</title>
        <authorList>
            <person name="Das B."/>
            <person name="Mehta O."/>
            <person name="Ghosh T.S."/>
            <person name="Kothidar A."/>
            <person name="Gowtham M.R."/>
            <person name="Mitra R."/>
            <person name="Kshetrapal P."/>
            <person name="Wadhwa N."/>
            <person name="Thiruvengadam R."/>
            <person name="Nair G.B."/>
            <person name="Bhatnagar S."/>
            <person name="Pore S."/>
        </authorList>
    </citation>
    <scope>NUCLEOTIDE SEQUENCE [LARGE SCALE GENOMIC DNA]</scope>
    <source>
        <strain evidence="4 6">Indica2</strain>
    </source>
</reference>
<evidence type="ECO:0000313" key="6">
    <source>
        <dbReference type="Proteomes" id="UP000460132"/>
    </source>
</evidence>
<comment type="caution">
    <text evidence="2">The sequence shown here is derived from an EMBL/GenBank/DDBJ whole genome shotgun (WGS) entry which is preliminary data.</text>
</comment>
<dbReference type="GO" id="GO:0003677">
    <property type="term" value="F:DNA binding"/>
    <property type="evidence" value="ECO:0007669"/>
    <property type="project" value="InterPro"/>
</dbReference>
<dbReference type="Proteomes" id="UP000067598">
    <property type="component" value="Unassembled WGS sequence"/>
</dbReference>
<dbReference type="Gene3D" id="1.10.260.40">
    <property type="entry name" value="lambda repressor-like DNA-binding domains"/>
    <property type="match status" value="1"/>
</dbReference>
<dbReference type="EMBL" id="LJGP01000021">
    <property type="protein sequence ID" value="KWU03676.1"/>
    <property type="molecule type" value="Genomic_DNA"/>
</dbReference>
<gene>
    <name evidence="2" type="ORF">AEL95_06290</name>
    <name evidence="4" type="ORF">GTK63_09855</name>
    <name evidence="3" type="ORF">RON39_08525</name>
</gene>
<dbReference type="EMBL" id="JAVTXN010000048">
    <property type="protein sequence ID" value="MDT9610156.1"/>
    <property type="molecule type" value="Genomic_DNA"/>
</dbReference>
<reference evidence="3" key="3">
    <citation type="submission" date="2023-08" db="EMBL/GenBank/DDBJ databases">
        <title>Lactobacillus from the Female Urinary Tract.</title>
        <authorList>
            <person name="Stegman N."/>
            <person name="Jackson B."/>
            <person name="Steiling M."/>
            <person name="Sedano C."/>
            <person name="Wolfe A."/>
            <person name="Putonti C."/>
        </authorList>
    </citation>
    <scope>NUCLEOTIDE SEQUENCE</scope>
    <source>
        <strain evidence="3">UMB5661</strain>
    </source>
</reference>
<dbReference type="CDD" id="cd00093">
    <property type="entry name" value="HTH_XRE"/>
    <property type="match status" value="1"/>
</dbReference>
<dbReference type="InterPro" id="IPR001387">
    <property type="entry name" value="Cro/C1-type_HTH"/>
</dbReference>
<sequence length="91" mass="10212">MSNINFEEYLHEQLKNPEFKQEFDNETTKLESAIAVSTIRKQSGLSQRKLAAISKVPQSTIARIERGDNTSIDTLTKIANALGKKLTVKFS</sequence>
<dbReference type="Proteomes" id="UP000460132">
    <property type="component" value="Unassembled WGS sequence"/>
</dbReference>
<dbReference type="AlphaFoldDB" id="A0A120DI89"/>
<dbReference type="PATRIC" id="fig|47770.28.peg.692"/>
<organism evidence="2 5">
    <name type="scientific">Lactobacillus crispatus</name>
    <dbReference type="NCBI Taxonomy" id="47770"/>
    <lineage>
        <taxon>Bacteria</taxon>
        <taxon>Bacillati</taxon>
        <taxon>Bacillota</taxon>
        <taxon>Bacilli</taxon>
        <taxon>Lactobacillales</taxon>
        <taxon>Lactobacillaceae</taxon>
        <taxon>Lactobacillus</taxon>
    </lineage>
</organism>
<evidence type="ECO:0000259" key="1">
    <source>
        <dbReference type="PROSITE" id="PS50943"/>
    </source>
</evidence>
<evidence type="ECO:0000313" key="2">
    <source>
        <dbReference type="EMBL" id="KWU03676.1"/>
    </source>
</evidence>
<protein>
    <submittedName>
        <fullName evidence="4">Helix-turn-helix domain-containing protein</fullName>
    </submittedName>
    <submittedName>
        <fullName evidence="2 3">Transcriptional regulator</fullName>
    </submittedName>
</protein>
<dbReference type="PROSITE" id="PS50943">
    <property type="entry name" value="HTH_CROC1"/>
    <property type="match status" value="1"/>
</dbReference>
<evidence type="ECO:0000313" key="4">
    <source>
        <dbReference type="EMBL" id="MYN54592.1"/>
    </source>
</evidence>
<evidence type="ECO:0000313" key="5">
    <source>
        <dbReference type="Proteomes" id="UP000067598"/>
    </source>
</evidence>
<dbReference type="SMART" id="SM00530">
    <property type="entry name" value="HTH_XRE"/>
    <property type="match status" value="1"/>
</dbReference>
<dbReference type="Pfam" id="PF01381">
    <property type="entry name" value="HTH_3"/>
    <property type="match status" value="1"/>
</dbReference>
<dbReference type="Proteomes" id="UP001253287">
    <property type="component" value="Unassembled WGS sequence"/>
</dbReference>
<dbReference type="InterPro" id="IPR010982">
    <property type="entry name" value="Lambda_DNA-bd_dom_sf"/>
</dbReference>
<reference evidence="2 5" key="1">
    <citation type="journal article" date="2016" name="Microbiology (Mosc.)">
        <title>Comparison of Lactobacillus crispatus isolates from Lactobacillus-dominated vaginal microbiomes with isolates from microbiomes containing bacterial vaginosis-associated bacteria.</title>
        <authorList>
            <person name="Abdelmaksoud A.A."/>
            <person name="Koparde V.N."/>
            <person name="Sheth N.U."/>
            <person name="Serrano M.G."/>
            <person name="Glascock A.L."/>
            <person name="Fettweis J.M."/>
            <person name="Strauss Iii J.F."/>
            <person name="Buck G.A."/>
            <person name="Jefferson K.K."/>
        </authorList>
    </citation>
    <scope>NUCLEOTIDE SEQUENCE [LARGE SCALE GENOMIC DNA]</scope>
    <source>
        <strain evidence="2 5">VMC3</strain>
    </source>
</reference>
<dbReference type="SUPFAM" id="SSF47413">
    <property type="entry name" value="lambda repressor-like DNA-binding domains"/>
    <property type="match status" value="1"/>
</dbReference>
<feature type="domain" description="HTH cro/C1-type" evidence="1">
    <location>
        <begin position="36"/>
        <end position="89"/>
    </location>
</feature>
<evidence type="ECO:0000313" key="3">
    <source>
        <dbReference type="EMBL" id="MDT9610156.1"/>
    </source>
</evidence>